<evidence type="ECO:0000256" key="5">
    <source>
        <dbReference type="ARBA" id="ARBA00023136"/>
    </source>
</evidence>
<feature type="transmembrane region" description="Helical" evidence="7">
    <location>
        <begin position="141"/>
        <end position="159"/>
    </location>
</feature>
<dbReference type="GO" id="GO:0005783">
    <property type="term" value="C:endoplasmic reticulum"/>
    <property type="evidence" value="ECO:0007669"/>
    <property type="project" value="TreeGrafter"/>
</dbReference>
<dbReference type="GO" id="GO:0016020">
    <property type="term" value="C:membrane"/>
    <property type="evidence" value="ECO:0007669"/>
    <property type="project" value="UniProtKB-SubCell"/>
</dbReference>
<evidence type="ECO:0000256" key="1">
    <source>
        <dbReference type="ARBA" id="ARBA00004141"/>
    </source>
</evidence>
<organism evidence="8">
    <name type="scientific">Cyberlindnera fabianii</name>
    <name type="common">Yeast</name>
    <name type="synonym">Hansenula fabianii</name>
    <dbReference type="NCBI Taxonomy" id="36022"/>
    <lineage>
        <taxon>Eukaryota</taxon>
        <taxon>Fungi</taxon>
        <taxon>Dikarya</taxon>
        <taxon>Ascomycota</taxon>
        <taxon>Saccharomycotina</taxon>
        <taxon>Saccharomycetes</taxon>
        <taxon>Phaffomycetales</taxon>
        <taxon>Phaffomycetaceae</taxon>
        <taxon>Cyberlindnera</taxon>
    </lineage>
</organism>
<dbReference type="OrthoDB" id="3978714at2759"/>
<evidence type="ECO:0000256" key="6">
    <source>
        <dbReference type="SAM" id="MobiDB-lite"/>
    </source>
</evidence>
<feature type="transmembrane region" description="Helical" evidence="7">
    <location>
        <begin position="197"/>
        <end position="224"/>
    </location>
</feature>
<keyword evidence="4 7" id="KW-1133">Transmembrane helix</keyword>
<comment type="similarity">
    <text evidence="2">Belongs to the PER33/POM33 family.</text>
</comment>
<evidence type="ECO:0000256" key="3">
    <source>
        <dbReference type="ARBA" id="ARBA00022692"/>
    </source>
</evidence>
<keyword evidence="3 7" id="KW-0812">Transmembrane</keyword>
<evidence type="ECO:0000256" key="2">
    <source>
        <dbReference type="ARBA" id="ARBA00007322"/>
    </source>
</evidence>
<keyword evidence="5 7" id="KW-0472">Membrane</keyword>
<dbReference type="Pfam" id="PF03661">
    <property type="entry name" value="TMEM33_Pom33"/>
    <property type="match status" value="1"/>
</dbReference>
<feature type="transmembrane region" description="Helical" evidence="7">
    <location>
        <begin position="54"/>
        <end position="71"/>
    </location>
</feature>
<evidence type="ECO:0000256" key="7">
    <source>
        <dbReference type="SAM" id="Phobius"/>
    </source>
</evidence>
<dbReference type="PANTHER" id="PTHR12703:SF4">
    <property type="entry name" value="TRANSMEMBRANE PROTEIN 33"/>
    <property type="match status" value="1"/>
</dbReference>
<protein>
    <submittedName>
        <fullName evidence="8">CYFA0S02e10660g1_1</fullName>
    </submittedName>
</protein>
<comment type="subcellular location">
    <subcellularLocation>
        <location evidence="1">Membrane</location>
        <topology evidence="1">Multi-pass membrane protein</topology>
    </subcellularLocation>
</comment>
<feature type="compositionally biased region" description="Low complexity" evidence="6">
    <location>
        <begin position="14"/>
        <end position="31"/>
    </location>
</feature>
<evidence type="ECO:0000256" key="4">
    <source>
        <dbReference type="ARBA" id="ARBA00022989"/>
    </source>
</evidence>
<dbReference type="InterPro" id="IPR005344">
    <property type="entry name" value="TMEM33/Pom33"/>
</dbReference>
<dbReference type="InterPro" id="IPR051645">
    <property type="entry name" value="PER33/POM33_regulator"/>
</dbReference>
<dbReference type="PhylomeDB" id="A0A061ANC3"/>
<sequence>MANTSDPIVEEPISNGKSNVASSSSTGAKSSTAPVHKSAIAKLTDLINVSHVRFAWFVSNVITVWHGFLYLQPLFGGARLNSIWYRISLLGAFATFALVIYQNLKTYKTASGKWSVRAFLQDDNVHYLYDSLIWLIFPKHLLALIPFIVFSLFHVLTFIGNEVLPTLGVASGLAKKITSFTVQNHELSRRVAASSELLLLVVLIFKSILFYKWSWISLIAYSIFIKVKSEGSIFTRHVLKDWEVRIDGLVSNQSVPPVFKTYWGSFKRALKSADKFSIIKKVEVEAQKKQ</sequence>
<evidence type="ECO:0000313" key="8">
    <source>
        <dbReference type="EMBL" id="CDR39013.1"/>
    </source>
</evidence>
<dbReference type="VEuPathDB" id="FungiDB:BON22_3470"/>
<dbReference type="AlphaFoldDB" id="A0A061ANC3"/>
<dbReference type="GO" id="GO:0061024">
    <property type="term" value="P:membrane organization"/>
    <property type="evidence" value="ECO:0007669"/>
    <property type="project" value="TreeGrafter"/>
</dbReference>
<proteinExistence type="inferred from homology"/>
<dbReference type="PANTHER" id="PTHR12703">
    <property type="entry name" value="TRANSMEMBRANE PROTEIN 33"/>
    <property type="match status" value="1"/>
</dbReference>
<reference evidence="8" key="1">
    <citation type="journal article" date="2014" name="Genome Announc.">
        <title>Genome sequence of the yeast Cyberlindnera fabianii (Hansenula fabianii).</title>
        <authorList>
            <person name="Freel K.C."/>
            <person name="Sarilar V."/>
            <person name="Neuveglise C."/>
            <person name="Devillers H."/>
            <person name="Friedrich A."/>
            <person name="Schacherer J."/>
        </authorList>
    </citation>
    <scope>NUCLEOTIDE SEQUENCE</scope>
    <source>
        <strain evidence="8">YJS4271</strain>
    </source>
</reference>
<feature type="transmembrane region" description="Helical" evidence="7">
    <location>
        <begin position="83"/>
        <end position="101"/>
    </location>
</feature>
<dbReference type="GO" id="GO:0071786">
    <property type="term" value="P:endoplasmic reticulum tubular network organization"/>
    <property type="evidence" value="ECO:0007669"/>
    <property type="project" value="TreeGrafter"/>
</dbReference>
<dbReference type="EMBL" id="LK052887">
    <property type="protein sequence ID" value="CDR39013.1"/>
    <property type="molecule type" value="Genomic_DNA"/>
</dbReference>
<name>A0A061ANC3_CYBFA</name>
<accession>A0A061ANC3</accession>
<feature type="region of interest" description="Disordered" evidence="6">
    <location>
        <begin position="1"/>
        <end position="31"/>
    </location>
</feature>
<gene>
    <name evidence="8" type="ORF">CYFA0S_02e10660g</name>
</gene>